<name>A0ABN9P8S9_9DINO</name>
<gene>
    <name evidence="2" type="ORF">PCOR1329_LOCUS290</name>
</gene>
<dbReference type="EMBL" id="CAUYUJ010000046">
    <property type="protein sequence ID" value="CAK0788382.1"/>
    <property type="molecule type" value="Genomic_DNA"/>
</dbReference>
<evidence type="ECO:0000256" key="1">
    <source>
        <dbReference type="SAM" id="MobiDB-lite"/>
    </source>
</evidence>
<evidence type="ECO:0008006" key="4">
    <source>
        <dbReference type="Google" id="ProtNLM"/>
    </source>
</evidence>
<accession>A0ABN9P8S9</accession>
<keyword evidence="3" id="KW-1185">Reference proteome</keyword>
<evidence type="ECO:0000313" key="2">
    <source>
        <dbReference type="EMBL" id="CAK0788382.1"/>
    </source>
</evidence>
<organism evidence="2 3">
    <name type="scientific">Prorocentrum cordatum</name>
    <dbReference type="NCBI Taxonomy" id="2364126"/>
    <lineage>
        <taxon>Eukaryota</taxon>
        <taxon>Sar</taxon>
        <taxon>Alveolata</taxon>
        <taxon>Dinophyceae</taxon>
        <taxon>Prorocentrales</taxon>
        <taxon>Prorocentraceae</taxon>
        <taxon>Prorocentrum</taxon>
    </lineage>
</organism>
<sequence length="206" mass="22731">AGEPSELLEMKIDEIERGDFVGIIKEDREVRALALNFDLSGDVVAKLDHVVARRAGRKGEDLVRLEAILEYARAPNETADVLARSLLSEEVESLPDLAEAEDVMKKFGLDKDARCTLVEIVLARADDSSRVLGRLEVYLEDARQPGASLAAIAGKLKAGGDVPEDPPQEFRRERARSRSRSGARSRSRSGSRQRGAKQRQRGAKQR</sequence>
<feature type="compositionally biased region" description="Basic residues" evidence="1">
    <location>
        <begin position="173"/>
        <end position="206"/>
    </location>
</feature>
<comment type="caution">
    <text evidence="2">The sequence shown here is derived from an EMBL/GenBank/DDBJ whole genome shotgun (WGS) entry which is preliminary data.</text>
</comment>
<protein>
    <recommendedName>
        <fullName evidence="4">RNA helicase</fullName>
    </recommendedName>
</protein>
<evidence type="ECO:0000313" key="3">
    <source>
        <dbReference type="Proteomes" id="UP001189429"/>
    </source>
</evidence>
<feature type="non-terminal residue" evidence="2">
    <location>
        <position position="1"/>
    </location>
</feature>
<dbReference type="Proteomes" id="UP001189429">
    <property type="component" value="Unassembled WGS sequence"/>
</dbReference>
<reference evidence="2" key="1">
    <citation type="submission" date="2023-10" db="EMBL/GenBank/DDBJ databases">
        <authorList>
            <person name="Chen Y."/>
            <person name="Shah S."/>
            <person name="Dougan E. K."/>
            <person name="Thang M."/>
            <person name="Chan C."/>
        </authorList>
    </citation>
    <scope>NUCLEOTIDE SEQUENCE [LARGE SCALE GENOMIC DNA]</scope>
</reference>
<proteinExistence type="predicted"/>
<feature type="region of interest" description="Disordered" evidence="1">
    <location>
        <begin position="157"/>
        <end position="206"/>
    </location>
</feature>